<dbReference type="PANTHER" id="PTHR12280">
    <property type="entry name" value="PANTOTHENATE KINASE"/>
    <property type="match status" value="1"/>
</dbReference>
<dbReference type="Pfam" id="PF03630">
    <property type="entry name" value="Fumble"/>
    <property type="match status" value="1"/>
</dbReference>
<dbReference type="AlphaFoldDB" id="R7UKC8"/>
<dbReference type="GO" id="GO:0004594">
    <property type="term" value="F:pantothenate kinase activity"/>
    <property type="evidence" value="ECO:0007669"/>
    <property type="project" value="TreeGrafter"/>
</dbReference>
<dbReference type="GO" id="GO:0015937">
    <property type="term" value="P:coenzyme A biosynthetic process"/>
    <property type="evidence" value="ECO:0007669"/>
    <property type="project" value="UniProtKB-KW"/>
</dbReference>
<dbReference type="Proteomes" id="UP000014760">
    <property type="component" value="Unassembled WGS sequence"/>
</dbReference>
<keyword evidence="1" id="KW-0547">Nucleotide-binding</keyword>
<accession>R7UKC8</accession>
<keyword evidence="3" id="KW-0173">Coenzyme A biosynthesis</keyword>
<organism evidence="4">
    <name type="scientific">Capitella teleta</name>
    <name type="common">Polychaete worm</name>
    <dbReference type="NCBI Taxonomy" id="283909"/>
    <lineage>
        <taxon>Eukaryota</taxon>
        <taxon>Metazoa</taxon>
        <taxon>Spiralia</taxon>
        <taxon>Lophotrochozoa</taxon>
        <taxon>Annelida</taxon>
        <taxon>Polychaeta</taxon>
        <taxon>Sedentaria</taxon>
        <taxon>Scolecida</taxon>
        <taxon>Capitellidae</taxon>
        <taxon>Capitella</taxon>
    </lineage>
</organism>
<dbReference type="HOGENOM" id="CLU_671308_0_0_1"/>
<evidence type="ECO:0000313" key="4">
    <source>
        <dbReference type="EMBL" id="ELU06650.1"/>
    </source>
</evidence>
<evidence type="ECO:0000256" key="3">
    <source>
        <dbReference type="ARBA" id="ARBA00022993"/>
    </source>
</evidence>
<dbReference type="EnsemblMetazoa" id="CapteT189283">
    <property type="protein sequence ID" value="CapteP189283"/>
    <property type="gene ID" value="CapteG189283"/>
</dbReference>
<evidence type="ECO:0000256" key="1">
    <source>
        <dbReference type="ARBA" id="ARBA00022741"/>
    </source>
</evidence>
<dbReference type="GO" id="GO:0005829">
    <property type="term" value="C:cytosol"/>
    <property type="evidence" value="ECO:0007669"/>
    <property type="project" value="TreeGrafter"/>
</dbReference>
<keyword evidence="6" id="KW-1185">Reference proteome</keyword>
<evidence type="ECO:0000256" key="2">
    <source>
        <dbReference type="ARBA" id="ARBA00022840"/>
    </source>
</evidence>
<dbReference type="OMA" id="IPIMERK"/>
<dbReference type="PANTHER" id="PTHR12280:SF20">
    <property type="entry name" value="4'-PHOSPHOPANTETHEINE PHOSPHATASE"/>
    <property type="match status" value="1"/>
</dbReference>
<dbReference type="EMBL" id="KB300511">
    <property type="protein sequence ID" value="ELU06650.1"/>
    <property type="molecule type" value="Genomic_DNA"/>
</dbReference>
<dbReference type="Gene3D" id="3.30.420.40">
    <property type="match status" value="1"/>
</dbReference>
<evidence type="ECO:0000313" key="5">
    <source>
        <dbReference type="EnsemblMetazoa" id="CapteP189283"/>
    </source>
</evidence>
<proteinExistence type="predicted"/>
<dbReference type="SUPFAM" id="SSF53067">
    <property type="entry name" value="Actin-like ATPase domain"/>
    <property type="match status" value="1"/>
</dbReference>
<dbReference type="InterPro" id="IPR004567">
    <property type="entry name" value="Type_II_PanK"/>
</dbReference>
<reference evidence="6" key="1">
    <citation type="submission" date="2012-12" db="EMBL/GenBank/DDBJ databases">
        <authorList>
            <person name="Hellsten U."/>
            <person name="Grimwood J."/>
            <person name="Chapman J.A."/>
            <person name="Shapiro H."/>
            <person name="Aerts A."/>
            <person name="Otillar R.P."/>
            <person name="Terry A.Y."/>
            <person name="Boore J.L."/>
            <person name="Simakov O."/>
            <person name="Marletaz F."/>
            <person name="Cho S.-J."/>
            <person name="Edsinger-Gonzales E."/>
            <person name="Havlak P."/>
            <person name="Kuo D.-H."/>
            <person name="Larsson T."/>
            <person name="Lv J."/>
            <person name="Arendt D."/>
            <person name="Savage R."/>
            <person name="Osoegawa K."/>
            <person name="de Jong P."/>
            <person name="Lindberg D.R."/>
            <person name="Seaver E.C."/>
            <person name="Weisblat D.A."/>
            <person name="Putnam N.H."/>
            <person name="Grigoriev I.V."/>
            <person name="Rokhsar D.S."/>
        </authorList>
    </citation>
    <scope>NUCLEOTIDE SEQUENCE</scope>
    <source>
        <strain evidence="6">I ESC-2004</strain>
    </source>
</reference>
<dbReference type="STRING" id="283909.R7UKC8"/>
<dbReference type="GO" id="GO:0005634">
    <property type="term" value="C:nucleus"/>
    <property type="evidence" value="ECO:0007669"/>
    <property type="project" value="TreeGrafter"/>
</dbReference>
<name>R7UKC8_CAPTE</name>
<keyword evidence="2" id="KW-0067">ATP-binding</keyword>
<gene>
    <name evidence="4" type="ORF">CAPTEDRAFT_189283</name>
</gene>
<dbReference type="OrthoDB" id="6287391at2759"/>
<reference evidence="5" key="3">
    <citation type="submission" date="2015-06" db="UniProtKB">
        <authorList>
            <consortium name="EnsemblMetazoa"/>
        </authorList>
    </citation>
    <scope>IDENTIFICATION</scope>
</reference>
<dbReference type="InterPro" id="IPR043129">
    <property type="entry name" value="ATPase_NBD"/>
</dbReference>
<dbReference type="CDD" id="cd24086">
    <property type="entry name" value="ASKHA_NBD_PanK-II_euk"/>
    <property type="match status" value="1"/>
</dbReference>
<sequence>MAHNDVYQKCKQLDEVIVSRKDDKRWSLEFPIEILRLCGGLGVDSGSSASKFVYIESCDADLVANAPSGTKCKLHMKSFPNHEISEGSDSIKRQLHIIRHDSSQKIDLMSSGVGGHTFHAKLNEVFNVNMVNVSEFDSAPSGFFFLAKYHSPRALLYPFIEGAIEVPIQKVLEYGQVCHQAYLSKLTNSPIVGIEKAGKIPKWPTQFVDKNIDDSKTLTDSDLFPCILVTLGSGNAYYHIDEDGKYRMADMSPRGGRFFMSLASYMLGTDDFNEVINLAEQGDNANVDIFSEDIVDESADDYYSLGSRIELLCMSMGKVIFKNNDEIKREDLARSLVLAVIMDMVHHVQMLAVQLKVKHVFFSGSFMNRFLVRYLTTVEMARRNANFTLMNNLESDLRYYFMKHGPYLTAFGCLAAKIQLTKKALEESNSRKTE</sequence>
<dbReference type="Gene3D" id="3.30.420.510">
    <property type="match status" value="1"/>
</dbReference>
<protein>
    <submittedName>
        <fullName evidence="4 5">Uncharacterized protein</fullName>
    </submittedName>
</protein>
<dbReference type="EMBL" id="AMQN01001198">
    <property type="status" value="NOT_ANNOTATED_CDS"/>
    <property type="molecule type" value="Genomic_DNA"/>
</dbReference>
<evidence type="ECO:0000313" key="6">
    <source>
        <dbReference type="Proteomes" id="UP000014760"/>
    </source>
</evidence>
<dbReference type="GO" id="GO:0005524">
    <property type="term" value="F:ATP binding"/>
    <property type="evidence" value="ECO:0007669"/>
    <property type="project" value="UniProtKB-KW"/>
</dbReference>
<reference evidence="4 6" key="2">
    <citation type="journal article" date="2013" name="Nature">
        <title>Insights into bilaterian evolution from three spiralian genomes.</title>
        <authorList>
            <person name="Simakov O."/>
            <person name="Marletaz F."/>
            <person name="Cho S.J."/>
            <person name="Edsinger-Gonzales E."/>
            <person name="Havlak P."/>
            <person name="Hellsten U."/>
            <person name="Kuo D.H."/>
            <person name="Larsson T."/>
            <person name="Lv J."/>
            <person name="Arendt D."/>
            <person name="Savage R."/>
            <person name="Osoegawa K."/>
            <person name="de Jong P."/>
            <person name="Grimwood J."/>
            <person name="Chapman J.A."/>
            <person name="Shapiro H."/>
            <person name="Aerts A."/>
            <person name="Otillar R.P."/>
            <person name="Terry A.Y."/>
            <person name="Boore J.L."/>
            <person name="Grigoriev I.V."/>
            <person name="Lindberg D.R."/>
            <person name="Seaver E.C."/>
            <person name="Weisblat D.A."/>
            <person name="Putnam N.H."/>
            <person name="Rokhsar D.S."/>
        </authorList>
    </citation>
    <scope>NUCLEOTIDE SEQUENCE</scope>
    <source>
        <strain evidence="4 6">I ESC-2004</strain>
    </source>
</reference>